<feature type="compositionally biased region" description="Low complexity" evidence="1">
    <location>
        <begin position="166"/>
        <end position="178"/>
    </location>
</feature>
<dbReference type="EMBL" id="CP106735">
    <property type="protein sequence ID" value="UXX79215.1"/>
    <property type="molecule type" value="Genomic_DNA"/>
</dbReference>
<dbReference type="InterPro" id="IPR036928">
    <property type="entry name" value="AS_sf"/>
</dbReference>
<dbReference type="Gene3D" id="3.90.1300.10">
    <property type="entry name" value="Amidase signature (AS) domain"/>
    <property type="match status" value="1"/>
</dbReference>
<gene>
    <name evidence="4" type="ORF">N7E81_17825</name>
</gene>
<organism evidence="4 5">
    <name type="scientific">Reichenbachiella carrageenanivorans</name>
    <dbReference type="NCBI Taxonomy" id="2979869"/>
    <lineage>
        <taxon>Bacteria</taxon>
        <taxon>Pseudomonadati</taxon>
        <taxon>Bacteroidota</taxon>
        <taxon>Cytophagia</taxon>
        <taxon>Cytophagales</taxon>
        <taxon>Reichenbachiellaceae</taxon>
        <taxon>Reichenbachiella</taxon>
    </lineage>
</organism>
<dbReference type="NCBIfam" id="NF006006">
    <property type="entry name" value="PRK08137.1"/>
    <property type="match status" value="1"/>
</dbReference>
<evidence type="ECO:0000256" key="1">
    <source>
        <dbReference type="SAM" id="MobiDB-lite"/>
    </source>
</evidence>
<dbReference type="NCBIfam" id="NF005300">
    <property type="entry name" value="PRK06828.1"/>
    <property type="match status" value="1"/>
</dbReference>
<feature type="domain" description="Amidase" evidence="3">
    <location>
        <begin position="52"/>
        <end position="502"/>
    </location>
</feature>
<dbReference type="RefSeq" id="WP_263050958.1">
    <property type="nucleotide sequence ID" value="NZ_CP106735.1"/>
</dbReference>
<dbReference type="EC" id="3.5.1.4" evidence="4"/>
<evidence type="ECO:0000313" key="5">
    <source>
        <dbReference type="Proteomes" id="UP001062165"/>
    </source>
</evidence>
<dbReference type="Proteomes" id="UP001062165">
    <property type="component" value="Chromosome"/>
</dbReference>
<feature type="region of interest" description="Disordered" evidence="1">
    <location>
        <begin position="164"/>
        <end position="190"/>
    </location>
</feature>
<sequence length="528" mass="56829">MKKVFSFYVLLVLLNLSCVTSENQHSESFPLEEKTIIELQQLMSDGTYSAVELCQLYIDRIKAVDQGEDGLHSVLELNPDALTIAAALDLERKAGQLRGPLHGIPVMIKDNINTGDQMETSAGSLALLGSEVQEDAYIVAKLREAGAVLLGKTNLSEWANFRSERSSSGWSGRGRQTRNPYAMDRSPCGSSSGSGVAASANLCALAIGTETNGSIVCPSSLNGVVGIKPTVGLWSRTGIIPISKTQDTAGPMARTVADAATLLGALVGVDSNDVATQDTAAVVYQDYTQFLDVKGLQGKRIGIFRGPMGQHEGVDAVMEQSFLAMKAAGAILIDSIALGEMHYLGNAEYELLLYEFKDGLNAYLGGLKPDFPYKNLEDLIVYNRVNKDQEMPYFQQEIFELAQTKGDLNDETYQEALALCQKISRVEGIDLAISTHQLDAIVAPSGDPAWVIDQVNGDNYRISSSSMPAMAGYPSITVPAGEVHGLPIGISFFSTAYKEADLIAIAYAFEQQTKARIVPQLLATLPLP</sequence>
<dbReference type="SUPFAM" id="SSF75304">
    <property type="entry name" value="Amidase signature (AS) enzymes"/>
    <property type="match status" value="1"/>
</dbReference>
<feature type="chain" id="PRO_5046211265" evidence="2">
    <location>
        <begin position="22"/>
        <end position="528"/>
    </location>
</feature>
<keyword evidence="5" id="KW-1185">Reference proteome</keyword>
<reference evidence="4" key="1">
    <citation type="submission" date="2022-10" db="EMBL/GenBank/DDBJ databases">
        <title>Comparative genomics and taxonomic characterization of three novel marine species of genus Reichenbachiella exhibiting antioxidant and polysaccharide degradation activities.</title>
        <authorList>
            <person name="Muhammad N."/>
            <person name="Lee Y.-J."/>
            <person name="Ko J."/>
            <person name="Kim S.-G."/>
        </authorList>
    </citation>
    <scope>NUCLEOTIDE SEQUENCE</scope>
    <source>
        <strain evidence="4">Wsw4-B4</strain>
    </source>
</reference>
<dbReference type="GO" id="GO:0004040">
    <property type="term" value="F:amidase activity"/>
    <property type="evidence" value="ECO:0007669"/>
    <property type="project" value="UniProtKB-EC"/>
</dbReference>
<feature type="signal peptide" evidence="2">
    <location>
        <begin position="1"/>
        <end position="21"/>
    </location>
</feature>
<dbReference type="PANTHER" id="PTHR42678:SF34">
    <property type="entry name" value="OS04G0183300 PROTEIN"/>
    <property type="match status" value="1"/>
</dbReference>
<accession>A0ABY6D0R2</accession>
<evidence type="ECO:0000256" key="2">
    <source>
        <dbReference type="SAM" id="SignalP"/>
    </source>
</evidence>
<dbReference type="Pfam" id="PF01425">
    <property type="entry name" value="Amidase"/>
    <property type="match status" value="1"/>
</dbReference>
<keyword evidence="2" id="KW-0732">Signal</keyword>
<evidence type="ECO:0000313" key="4">
    <source>
        <dbReference type="EMBL" id="UXX79215.1"/>
    </source>
</evidence>
<evidence type="ECO:0000259" key="3">
    <source>
        <dbReference type="Pfam" id="PF01425"/>
    </source>
</evidence>
<proteinExistence type="predicted"/>
<protein>
    <submittedName>
        <fullName evidence="4">Amidase</fullName>
        <ecNumber evidence="4">3.5.1.4</ecNumber>
    </submittedName>
</protein>
<keyword evidence="4" id="KW-0378">Hydrolase</keyword>
<dbReference type="InterPro" id="IPR023631">
    <property type="entry name" value="Amidase_dom"/>
</dbReference>
<dbReference type="PANTHER" id="PTHR42678">
    <property type="entry name" value="AMIDASE"/>
    <property type="match status" value="1"/>
</dbReference>
<name>A0ABY6D0R2_9BACT</name>